<protein>
    <submittedName>
        <fullName evidence="1">AHH domain-containing protein</fullName>
    </submittedName>
</protein>
<name>A0A7Y4JVY2_9BACT</name>
<gene>
    <name evidence="1" type="ORF">HNS30_19560</name>
</gene>
<dbReference type="AlphaFoldDB" id="A0A7Y4JVY2"/>
<dbReference type="InterPro" id="IPR032871">
    <property type="entry name" value="AHH_dom_containing"/>
</dbReference>
<evidence type="ECO:0000313" key="2">
    <source>
        <dbReference type="Proteomes" id="UP000528460"/>
    </source>
</evidence>
<organism evidence="1 2">
    <name type="scientific">Corallococcus exercitus</name>
    <dbReference type="NCBI Taxonomy" id="2316736"/>
    <lineage>
        <taxon>Bacteria</taxon>
        <taxon>Pseudomonadati</taxon>
        <taxon>Myxococcota</taxon>
        <taxon>Myxococcia</taxon>
        <taxon>Myxococcales</taxon>
        <taxon>Cystobacterineae</taxon>
        <taxon>Myxococcaceae</taxon>
        <taxon>Corallococcus</taxon>
    </lineage>
</organism>
<proteinExistence type="predicted"/>
<dbReference type="Proteomes" id="UP000528460">
    <property type="component" value="Unassembled WGS sequence"/>
</dbReference>
<dbReference type="RefSeq" id="WP_171416480.1">
    <property type="nucleotide sequence ID" value="NZ_JABFJW010000149.1"/>
</dbReference>
<dbReference type="EMBL" id="JABFJW010000149">
    <property type="protein sequence ID" value="NOK11242.1"/>
    <property type="molecule type" value="Genomic_DNA"/>
</dbReference>
<evidence type="ECO:0000313" key="1">
    <source>
        <dbReference type="EMBL" id="NOK11242.1"/>
    </source>
</evidence>
<accession>A0A7Y4JVY2</accession>
<dbReference type="Pfam" id="PF14412">
    <property type="entry name" value="AHH"/>
    <property type="match status" value="1"/>
</dbReference>
<reference evidence="1 2" key="1">
    <citation type="submission" date="2020-05" db="EMBL/GenBank/DDBJ databases">
        <authorList>
            <person name="Whitworth D."/>
        </authorList>
    </citation>
    <scope>NUCLEOTIDE SEQUENCE [LARGE SCALE GENOMIC DNA]</scope>
    <source>
        <strain evidence="1 2">CA046A</strain>
    </source>
</reference>
<comment type="caution">
    <text evidence="1">The sequence shown here is derived from an EMBL/GenBank/DDBJ whole genome shotgun (WGS) entry which is preliminary data.</text>
</comment>
<sequence length="442" mass="47816">MTLRSLCVLGMLFVTGCATSRTLRLDTGEGRAREYTPRKDTRPVALDGDTFEEAVRTLARSAPVSVQPWREALRLLSPGAEHPRASLGVVSVVDPRQGRVRVSQGSTELEAAYGRWCVRKRLSGDCLHLLDRGLTLDAEGKRTLAFRIALDSVWEETAEALEGMVDPEAMVTLLATTGAVYFTLWLVPEPLLTKGVAATLTVALIAYLGWDTVWSLIQGWKVLAAEVKDARTFDEVRDAGEKYGEVMGKQAARAFVMLAMAALGSTAQTFATRVATLPGSAQAALVGAEQGGFRLVAVAEVSAVAVSASGEVTIALAPNAVAMSAKGPNVPAPVDVHEHHIATNKWWEATHNGGPWSPQFQRLFDRAGMSLDDPANKVSVAGHKGPHPEEYHLEVLDRLSRATGRCRSMKQCREALVSGLKTLALEIRTEGTRLNKWVTRTE</sequence>
<dbReference type="PROSITE" id="PS51257">
    <property type="entry name" value="PROKAR_LIPOPROTEIN"/>
    <property type="match status" value="1"/>
</dbReference>